<protein>
    <submittedName>
        <fullName evidence="1">Uncharacterized protein</fullName>
    </submittedName>
</protein>
<name>A0ACC4CM30_POPAL</name>
<organism evidence="1 2">
    <name type="scientific">Populus alba</name>
    <name type="common">White poplar</name>
    <dbReference type="NCBI Taxonomy" id="43335"/>
    <lineage>
        <taxon>Eukaryota</taxon>
        <taxon>Viridiplantae</taxon>
        <taxon>Streptophyta</taxon>
        <taxon>Embryophyta</taxon>
        <taxon>Tracheophyta</taxon>
        <taxon>Spermatophyta</taxon>
        <taxon>Magnoliopsida</taxon>
        <taxon>eudicotyledons</taxon>
        <taxon>Gunneridae</taxon>
        <taxon>Pentapetalae</taxon>
        <taxon>rosids</taxon>
        <taxon>fabids</taxon>
        <taxon>Malpighiales</taxon>
        <taxon>Salicaceae</taxon>
        <taxon>Saliceae</taxon>
        <taxon>Populus</taxon>
    </lineage>
</organism>
<dbReference type="Proteomes" id="UP000309997">
    <property type="component" value="Unassembled WGS sequence"/>
</dbReference>
<accession>A0ACC4CM30</accession>
<keyword evidence="2" id="KW-1185">Reference proteome</keyword>
<evidence type="ECO:0000313" key="1">
    <source>
        <dbReference type="EMBL" id="KAL3598672.1"/>
    </source>
</evidence>
<gene>
    <name evidence="1" type="ORF">D5086_006590</name>
</gene>
<dbReference type="EMBL" id="RCHU02000003">
    <property type="protein sequence ID" value="KAL3598672.1"/>
    <property type="molecule type" value="Genomic_DNA"/>
</dbReference>
<reference evidence="1 2" key="1">
    <citation type="journal article" date="2024" name="Plant Biotechnol. J.">
        <title>Genome and CRISPR/Cas9 system of a widespread forest tree (Populus alba) in the world.</title>
        <authorList>
            <person name="Liu Y.J."/>
            <person name="Jiang P.F."/>
            <person name="Han X.M."/>
            <person name="Li X.Y."/>
            <person name="Wang H.M."/>
            <person name="Wang Y.J."/>
            <person name="Wang X.X."/>
            <person name="Zeng Q.Y."/>
        </authorList>
    </citation>
    <scope>NUCLEOTIDE SEQUENCE [LARGE SCALE GENOMIC DNA]</scope>
    <source>
        <strain evidence="2">cv. PAL-ZL1</strain>
    </source>
</reference>
<comment type="caution">
    <text evidence="1">The sequence shown here is derived from an EMBL/GenBank/DDBJ whole genome shotgun (WGS) entry which is preliminary data.</text>
</comment>
<sequence length="52" mass="6174">ENVPIEEVFEKLKCTKEGLSDDDVQKRLGCLDTTNSKRKRSRELFRLQFLFL</sequence>
<evidence type="ECO:0000313" key="2">
    <source>
        <dbReference type="Proteomes" id="UP000309997"/>
    </source>
</evidence>
<feature type="non-terminal residue" evidence="1">
    <location>
        <position position="1"/>
    </location>
</feature>
<proteinExistence type="predicted"/>